<organism evidence="3 4">
    <name type="scientific">Sphingobium psychrophilum</name>
    <dbReference type="NCBI Taxonomy" id="2728834"/>
    <lineage>
        <taxon>Bacteria</taxon>
        <taxon>Pseudomonadati</taxon>
        <taxon>Pseudomonadota</taxon>
        <taxon>Alphaproteobacteria</taxon>
        <taxon>Sphingomonadales</taxon>
        <taxon>Sphingomonadaceae</taxon>
        <taxon>Sphingobium</taxon>
    </lineage>
</organism>
<dbReference type="Proteomes" id="UP000519023">
    <property type="component" value="Unassembled WGS sequence"/>
</dbReference>
<dbReference type="InterPro" id="IPR047589">
    <property type="entry name" value="DUF11_rpt"/>
</dbReference>
<dbReference type="Pfam" id="PF01345">
    <property type="entry name" value="DUF11"/>
    <property type="match status" value="1"/>
</dbReference>
<keyword evidence="4" id="KW-1185">Reference proteome</keyword>
<keyword evidence="1" id="KW-0732">Signal</keyword>
<dbReference type="Gene3D" id="2.60.40.10">
    <property type="entry name" value="Immunoglobulins"/>
    <property type="match status" value="1"/>
</dbReference>
<reference evidence="3 4" key="1">
    <citation type="submission" date="2020-04" db="EMBL/GenBank/DDBJ databases">
        <title>Sphingobium sp. AR-3-1 isolated from Arctic soil.</title>
        <authorList>
            <person name="Dahal R.H."/>
            <person name="Chaudhary D.K."/>
        </authorList>
    </citation>
    <scope>NUCLEOTIDE SEQUENCE [LARGE SCALE GENOMIC DNA]</scope>
    <source>
        <strain evidence="3 4">AR-3-1</strain>
    </source>
</reference>
<accession>A0A7X9WS94</accession>
<feature type="chain" id="PRO_5031082818" evidence="1">
    <location>
        <begin position="21"/>
        <end position="1654"/>
    </location>
</feature>
<proteinExistence type="predicted"/>
<dbReference type="RefSeq" id="WP_169570410.1">
    <property type="nucleotide sequence ID" value="NZ_JABBFV010000001.1"/>
</dbReference>
<dbReference type="EMBL" id="JABBFV010000001">
    <property type="protein sequence ID" value="NML08593.1"/>
    <property type="molecule type" value="Genomic_DNA"/>
</dbReference>
<name>A0A7X9WS94_9SPHN</name>
<evidence type="ECO:0000313" key="4">
    <source>
        <dbReference type="Proteomes" id="UP000519023"/>
    </source>
</evidence>
<evidence type="ECO:0000259" key="2">
    <source>
        <dbReference type="Pfam" id="PF01345"/>
    </source>
</evidence>
<dbReference type="NCBIfam" id="TIGR01451">
    <property type="entry name" value="B_ant_repeat"/>
    <property type="match status" value="1"/>
</dbReference>
<feature type="domain" description="DUF11" evidence="2">
    <location>
        <begin position="346"/>
        <end position="449"/>
    </location>
</feature>
<sequence length="1654" mass="175670">MAKIRALASLIAALTGVAAATPVATQGQTRVVNTATLHWQAPTGPVSIDSNTVAFDVEARGKRPTRLSFRLLPIGYSLQGMQCQTAPSILFTPAPVDAADLARAPVAESIDLTVPLILVLDNPGGNHDPLARETAWINVHTPNLTSSIALMETGPDTGVFAGGVPKGNDGAASPCDPTLERGAQLMLSFTEDAYSYGSTSSILIDPTGYVFDSETGALVDGATVTLLGEDGQPAKVFGDDGVSAYPATVVSGASATDASGRLYDFPQGNYRFPLTAPGRYHLRVTPPAHYIAPSTRSRADLEALRGPMNRGFMLNEASFGGVFALTDPEPFIADIPLDRIGETRLLLTKTASVREASPGDFIQYLVRADNRSESDASGIHLTDILPPGLRYERGSARGAEEPAVATDGRTLDFTIATLPAGKTIEIRYIVSVAPGAPRGEALNRVLASGSAGATSNEAAASVRIGALLFTDGFTVVGRVTEGDCNAPAKGRKGVGGIRLLMEDGSFVVTDKDGLYHFEAVRPGRHVVQLDGASLPASHAPLLCDADTRNSGSATSRFVESAGGLLQRVDFQLGLTGVAVATTTDALPAAPDAAQAAGDRDWFDGQDAGIALLFPAQGYNPRSPSTRVVIKHHAGQKVALRLNGGLVDALSYDTTDTNGDIAVAKWSGIGLNPGDNALEATVMNADGSIAQTLHGTVHYAGAAANAIVAPDASKLAADGLTNPVLAFRLTDRSGRPVRDGTTVPVTVDQPYAIALDATVPASRRASGTALVIGDDGIAYIALQPTTQAGALRATVTLTDDKQQRAIELRARLTAVARDWTVVGFGSGTIGFDTLRKRASALPDAGRNSLVTDGQLALYAKGRIKGSWLMTIAYDSDRKYDRSRGLLGQIDPDRYYTVYGDATRQGHDAATARKLYLRLERKDFSALFGDFETGMTQTQLTRYSRTLNGMKADYADDRLSFSAFAANSDDLHARDEIQGNGLTGPYRLSGRDIVPNSDKLSIEVRDRLRPERILSSTPLTRHIDYDIDATIGTIRFREPVLGRDAANNPVFIVIDYETYGKGKKLTAGGRAAIKFAKGKAEVGLSAIKDNSHGNGLLLGADVRAQISETTQLRAEMAAGSRDGLADGRAWLAEVEHHSKKADVLAYARQQDDAFGLGQQNLVEAGTRRIGFDSRVQLADKWAVTASSWYQDQLVGAGSRFAGESRVEYRREHGTIFAGAQFALDRGVDGKDRDSRLLTLGGTQILMGGKLTLTGQTQFAPGGDRDSIDFPARHQLIAAWRVKPGIRLIGGYEVAQGQDFTTHTAQIGFDVQPWTGAKVTTAINNQTSRENGGRVYANYGLVQSLPISDRWTIDATFDASTTVRGKIPAGGVVQPFQTSGSGSVGGGALGSLYGNDGDYAAVTLGANYRADLWSWNGRAEYRKSDQNKRFNLTSNVVRALGEGKTLAGTIRYSTLGQVSGAQAKSLATSVALAWRPLDSRWSLLERFELRKESADAGVGGGNVLGVPAGSGVGQRTLRLINNLAVNYRTGEEGARHNVEATVYYGAKWVNGSYGADDYTGYIDVTGVDLRMDLGKRFDIGVQASVQHAWSRGVVAFSGGPSAGVSPAANVWISAGYNIAGYRDRDFEDDRYTRRGPYVTMRMKFDRGAIAGLLGKGR</sequence>
<dbReference type="InterPro" id="IPR001434">
    <property type="entry name" value="OmcB-like_DUF11"/>
</dbReference>
<dbReference type="InterPro" id="IPR013783">
    <property type="entry name" value="Ig-like_fold"/>
</dbReference>
<protein>
    <submittedName>
        <fullName evidence="3">DUF11 domain-containing protein</fullName>
    </submittedName>
</protein>
<evidence type="ECO:0000313" key="3">
    <source>
        <dbReference type="EMBL" id="NML08593.1"/>
    </source>
</evidence>
<comment type="caution">
    <text evidence="3">The sequence shown here is derived from an EMBL/GenBank/DDBJ whole genome shotgun (WGS) entry which is preliminary data.</text>
</comment>
<evidence type="ECO:0000256" key="1">
    <source>
        <dbReference type="SAM" id="SignalP"/>
    </source>
</evidence>
<gene>
    <name evidence="3" type="ORF">HHL08_00275</name>
</gene>
<feature type="signal peptide" evidence="1">
    <location>
        <begin position="1"/>
        <end position="20"/>
    </location>
</feature>